<dbReference type="PANTHER" id="PTHR11727:SF7">
    <property type="entry name" value="DIMETHYLADENOSINE TRANSFERASE-RELATED"/>
    <property type="match status" value="1"/>
</dbReference>
<dbReference type="InterPro" id="IPR020598">
    <property type="entry name" value="rRNA_Ade_methylase_Trfase_N"/>
</dbReference>
<evidence type="ECO:0000256" key="3">
    <source>
        <dbReference type="ARBA" id="ARBA00022691"/>
    </source>
</evidence>
<evidence type="ECO:0000256" key="4">
    <source>
        <dbReference type="ARBA" id="ARBA00022884"/>
    </source>
</evidence>
<dbReference type="EMBL" id="JBHMCY010000013">
    <property type="protein sequence ID" value="MFB9462887.1"/>
    <property type="molecule type" value="Genomic_DNA"/>
</dbReference>
<evidence type="ECO:0000313" key="9">
    <source>
        <dbReference type="Proteomes" id="UP001589709"/>
    </source>
</evidence>
<reference evidence="8 9" key="1">
    <citation type="submission" date="2024-09" db="EMBL/GenBank/DDBJ databases">
        <authorList>
            <person name="Sun Q."/>
            <person name="Mori K."/>
        </authorList>
    </citation>
    <scope>NUCLEOTIDE SEQUENCE [LARGE SCALE GENOMIC DNA]</scope>
    <source>
        <strain evidence="8 9">JCM 6917</strain>
    </source>
</reference>
<feature type="binding site" evidence="5">
    <location>
        <position position="16"/>
    </location>
    <ligand>
        <name>S-adenosyl-L-methionine</name>
        <dbReference type="ChEBI" id="CHEBI:59789"/>
    </ligand>
</feature>
<dbReference type="InterPro" id="IPR001737">
    <property type="entry name" value="KsgA/Erm"/>
</dbReference>
<keyword evidence="4 5" id="KW-0694">RNA-binding</keyword>
<sequence>MRTPYPGRHELGQNFLVDPATIDTLVRLVAGTDGPIIEIGTGDGALTLPLQRLGRPLTGVEIDGRRAAGLARRVQPPTSIVHADFLRFRLPAAPHVLVGNLPFHQTTGMLRRILHAPGWTEAVLLVQWEVARRRAGVGGATLMTAQWWPWFAFGLVGRVPAAAFRPRPGVDGGVLTVSRRPRPLLPAADLASYQAFARRVFTGPGRGLAEVLAAALPRSARPGLRHWLRRHRLPASALPKHLTAEQWAELYRLSARPAGSTSPPPGPRGTGGAG</sequence>
<dbReference type="SUPFAM" id="SSF53335">
    <property type="entry name" value="S-adenosyl-L-methionine-dependent methyltransferases"/>
    <property type="match status" value="1"/>
</dbReference>
<dbReference type="InterPro" id="IPR020596">
    <property type="entry name" value="rRNA_Ade_Mease_Trfase_CS"/>
</dbReference>
<feature type="binding site" evidence="5">
    <location>
        <position position="84"/>
    </location>
    <ligand>
        <name>S-adenosyl-L-methionine</name>
        <dbReference type="ChEBI" id="CHEBI:59789"/>
    </ligand>
</feature>
<dbReference type="PANTHER" id="PTHR11727">
    <property type="entry name" value="DIMETHYLADENOSINE TRANSFERASE"/>
    <property type="match status" value="1"/>
</dbReference>
<comment type="caution">
    <text evidence="8">The sequence shown here is derived from an EMBL/GenBank/DDBJ whole genome shotgun (WGS) entry which is preliminary data.</text>
</comment>
<dbReference type="PROSITE" id="PS01131">
    <property type="entry name" value="RRNA_A_DIMETH"/>
    <property type="match status" value="1"/>
</dbReference>
<dbReference type="SMART" id="SM00650">
    <property type="entry name" value="rADc"/>
    <property type="match status" value="1"/>
</dbReference>
<evidence type="ECO:0000259" key="7">
    <source>
        <dbReference type="SMART" id="SM00650"/>
    </source>
</evidence>
<dbReference type="RefSeq" id="WP_381344428.1">
    <property type="nucleotide sequence ID" value="NZ_JBHMCY010000013.1"/>
</dbReference>
<feature type="region of interest" description="Disordered" evidence="6">
    <location>
        <begin position="255"/>
        <end position="274"/>
    </location>
</feature>
<dbReference type="Proteomes" id="UP001589709">
    <property type="component" value="Unassembled WGS sequence"/>
</dbReference>
<dbReference type="InterPro" id="IPR029063">
    <property type="entry name" value="SAM-dependent_MTases_sf"/>
</dbReference>
<dbReference type="GO" id="GO:0008168">
    <property type="term" value="F:methyltransferase activity"/>
    <property type="evidence" value="ECO:0007669"/>
    <property type="project" value="UniProtKB-KW"/>
</dbReference>
<accession>A0ABV5MY66</accession>
<feature type="binding site" evidence="5">
    <location>
        <position position="14"/>
    </location>
    <ligand>
        <name>S-adenosyl-L-methionine</name>
        <dbReference type="ChEBI" id="CHEBI:59789"/>
    </ligand>
</feature>
<dbReference type="GO" id="GO:0032259">
    <property type="term" value="P:methylation"/>
    <property type="evidence" value="ECO:0007669"/>
    <property type="project" value="UniProtKB-KW"/>
</dbReference>
<name>A0ABV5MY66_9ACTN</name>
<dbReference type="Gene3D" id="3.40.50.150">
    <property type="entry name" value="Vaccinia Virus protein VP39"/>
    <property type="match status" value="1"/>
</dbReference>
<feature type="domain" description="Ribosomal RNA adenine methylase transferase N-terminal" evidence="7">
    <location>
        <begin position="21"/>
        <end position="181"/>
    </location>
</feature>
<dbReference type="CDD" id="cd02440">
    <property type="entry name" value="AdoMet_MTases"/>
    <property type="match status" value="1"/>
</dbReference>
<dbReference type="PROSITE" id="PS51689">
    <property type="entry name" value="SAM_RNA_A_N6_MT"/>
    <property type="match status" value="1"/>
</dbReference>
<evidence type="ECO:0000256" key="1">
    <source>
        <dbReference type="ARBA" id="ARBA00022603"/>
    </source>
</evidence>
<keyword evidence="3 5" id="KW-0949">S-adenosyl-L-methionine</keyword>
<gene>
    <name evidence="8" type="primary">erm</name>
    <name evidence="8" type="ORF">ACFF45_09265</name>
</gene>
<protein>
    <submittedName>
        <fullName evidence="8">23S ribosomal RNA methyltransferase Erm</fullName>
    </submittedName>
</protein>
<keyword evidence="1 5" id="KW-0489">Methyltransferase</keyword>
<keyword evidence="9" id="KW-1185">Reference proteome</keyword>
<dbReference type="Pfam" id="PF00398">
    <property type="entry name" value="RrnaAD"/>
    <property type="match status" value="1"/>
</dbReference>
<feature type="binding site" evidence="5">
    <location>
        <position position="61"/>
    </location>
    <ligand>
        <name>S-adenosyl-L-methionine</name>
        <dbReference type="ChEBI" id="CHEBI:59789"/>
    </ligand>
</feature>
<evidence type="ECO:0000313" key="8">
    <source>
        <dbReference type="EMBL" id="MFB9462887.1"/>
    </source>
</evidence>
<feature type="binding site" evidence="5">
    <location>
        <position position="100"/>
    </location>
    <ligand>
        <name>S-adenosyl-L-methionine</name>
        <dbReference type="ChEBI" id="CHEBI:59789"/>
    </ligand>
</feature>
<evidence type="ECO:0000256" key="6">
    <source>
        <dbReference type="SAM" id="MobiDB-lite"/>
    </source>
</evidence>
<proteinExistence type="inferred from homology"/>
<comment type="similarity">
    <text evidence="5">Belongs to the class I-like SAM-binding methyltransferase superfamily. rRNA adenine N(6)-methyltransferase family.</text>
</comment>
<organism evidence="8 9">
    <name type="scientific">Streptomyces cinereospinus</name>
    <dbReference type="NCBI Taxonomy" id="285561"/>
    <lineage>
        <taxon>Bacteria</taxon>
        <taxon>Bacillati</taxon>
        <taxon>Actinomycetota</taxon>
        <taxon>Actinomycetes</taxon>
        <taxon>Kitasatosporales</taxon>
        <taxon>Streptomycetaceae</taxon>
        <taxon>Streptomyces</taxon>
    </lineage>
</organism>
<feature type="binding site" evidence="5">
    <location>
        <position position="40"/>
    </location>
    <ligand>
        <name>S-adenosyl-L-methionine</name>
        <dbReference type="ChEBI" id="CHEBI:59789"/>
    </ligand>
</feature>
<dbReference type="NCBIfam" id="NF000499">
    <property type="entry name" value="Erm23S_rRNA_broad"/>
    <property type="match status" value="1"/>
</dbReference>
<evidence type="ECO:0000256" key="2">
    <source>
        <dbReference type="ARBA" id="ARBA00022679"/>
    </source>
</evidence>
<evidence type="ECO:0000256" key="5">
    <source>
        <dbReference type="PROSITE-ProRule" id="PRU01026"/>
    </source>
</evidence>
<keyword evidence="2 5" id="KW-0808">Transferase</keyword>